<dbReference type="PANTHER" id="PTHR11070:SF45">
    <property type="entry name" value="DNA 3'-5' HELICASE"/>
    <property type="match status" value="1"/>
</dbReference>
<dbReference type="InterPro" id="IPR011528">
    <property type="entry name" value="NERD"/>
</dbReference>
<keyword evidence="4" id="KW-1185">Reference proteome</keyword>
<evidence type="ECO:0000313" key="3">
    <source>
        <dbReference type="EMBL" id="MFC4804790.1"/>
    </source>
</evidence>
<dbReference type="SUPFAM" id="SSF52540">
    <property type="entry name" value="P-loop containing nucleoside triphosphate hydrolases"/>
    <property type="match status" value="1"/>
</dbReference>
<feature type="domain" description="NERD" evidence="1">
    <location>
        <begin position="17"/>
        <end position="131"/>
    </location>
</feature>
<dbReference type="Pfam" id="PF08378">
    <property type="entry name" value="NERD"/>
    <property type="match status" value="1"/>
</dbReference>
<dbReference type="EMBL" id="JBHSHL010000023">
    <property type="protein sequence ID" value="MFC4804790.1"/>
    <property type="molecule type" value="Genomic_DNA"/>
</dbReference>
<dbReference type="RefSeq" id="WP_379788313.1">
    <property type="nucleotide sequence ID" value="NZ_JBHSHL010000023.1"/>
</dbReference>
<name>A0ABV9QJN1_9FIRM</name>
<comment type="caution">
    <text evidence="3">The sequence shown here is derived from an EMBL/GenBank/DDBJ whole genome shotgun (WGS) entry which is preliminary data.</text>
</comment>
<dbReference type="Pfam" id="PF09848">
    <property type="entry name" value="SLFN-g3_helicase"/>
    <property type="match status" value="1"/>
</dbReference>
<evidence type="ECO:0000259" key="1">
    <source>
        <dbReference type="Pfam" id="PF08378"/>
    </source>
</evidence>
<feature type="domain" description="Schlafen group 3-like DNA/RNA helicase" evidence="2">
    <location>
        <begin position="231"/>
        <end position="431"/>
    </location>
</feature>
<dbReference type="InterPro" id="IPR018647">
    <property type="entry name" value="SLFN_3-like_DNA/RNA_helicase"/>
</dbReference>
<reference evidence="4" key="1">
    <citation type="journal article" date="2019" name="Int. J. Syst. Evol. Microbiol.">
        <title>The Global Catalogue of Microorganisms (GCM) 10K type strain sequencing project: providing services to taxonomists for standard genome sequencing and annotation.</title>
        <authorList>
            <consortium name="The Broad Institute Genomics Platform"/>
            <consortium name="The Broad Institute Genome Sequencing Center for Infectious Disease"/>
            <person name="Wu L."/>
            <person name="Ma J."/>
        </authorList>
    </citation>
    <scope>NUCLEOTIDE SEQUENCE [LARGE SCALE GENOMIC DNA]</scope>
    <source>
        <strain evidence="4">CCUG 46385</strain>
    </source>
</reference>
<accession>A0ABV9QJN1</accession>
<evidence type="ECO:0000259" key="2">
    <source>
        <dbReference type="Pfam" id="PF09848"/>
    </source>
</evidence>
<gene>
    <name evidence="3" type="ORF">ACFO4R_06795</name>
</gene>
<dbReference type="InterPro" id="IPR000212">
    <property type="entry name" value="DNA_helicase_UvrD/REP"/>
</dbReference>
<dbReference type="Gene3D" id="3.40.50.300">
    <property type="entry name" value="P-loop containing nucleotide triphosphate hydrolases"/>
    <property type="match status" value="2"/>
</dbReference>
<organism evidence="3 4">
    <name type="scientific">Filifactor villosus</name>
    <dbReference type="NCBI Taxonomy" id="29374"/>
    <lineage>
        <taxon>Bacteria</taxon>
        <taxon>Bacillati</taxon>
        <taxon>Bacillota</taxon>
        <taxon>Clostridia</taxon>
        <taxon>Peptostreptococcales</taxon>
        <taxon>Filifactoraceae</taxon>
        <taxon>Filifactor</taxon>
    </lineage>
</organism>
<dbReference type="PANTHER" id="PTHR11070">
    <property type="entry name" value="UVRD / RECB / PCRA DNA HELICASE FAMILY MEMBER"/>
    <property type="match status" value="1"/>
</dbReference>
<evidence type="ECO:0000313" key="4">
    <source>
        <dbReference type="Proteomes" id="UP001595916"/>
    </source>
</evidence>
<dbReference type="InterPro" id="IPR027417">
    <property type="entry name" value="P-loop_NTPase"/>
</dbReference>
<dbReference type="Proteomes" id="UP001595916">
    <property type="component" value="Unassembled WGS sequence"/>
</dbReference>
<proteinExistence type="predicted"/>
<protein>
    <submittedName>
        <fullName evidence="3">NERD domain-containing protein</fullName>
    </submittedName>
</protein>
<sequence>MVKLIPPFAGDEVKSGAEKKMFEVLKNLNMKNAYVLHSLGLPKHRSKIYGEIDFVVVCERGVACLEIKGGRIECKDGRWIFTDRYGVERTKMEGPFAQVIGNMFSLKTLLKQRFSSIPQMKNLLVASGVVFPDIEFRSRSQEIIDEIIYDRRTEDITAYLHRVFDYWEGREHRSTMKLPPYAIEEIVAYLRGEFSFIPSLLDRLDTVDRSLVRLTAEQARLLDALRFNERLMIEGDAGTGKTFLALDFSVKKAEEGNRVLYLTFNKNLAKHISDRVGTRKDLKVVNIHALFGEYVEVDAERVKKNAKTYFSNILPEECFLHLSSLGKEELEDLRFDLIVMDEGQDIIRPSYIYALDLLLKGGFEKGRWAIFYDEKQNIYNSEYQEGAELLSSFPHTKFQLFINCRNTVQIGTYASEASGVDLKEFIRENGEEVNKRSYSDENDYIAKIKEVLKELRKENIPMTDITFLAPRKYTNTALYRGGIKVEEIGVDIRGENLPKFSTIQGYKGLDSKIIILCELDSIYDKEYSKYIYISITRARTLLYVVASEEFWEKHEEMAK</sequence>